<comment type="caution">
    <text evidence="3">The sequence shown here is derived from an EMBL/GenBank/DDBJ whole genome shotgun (WGS) entry which is preliminary data.</text>
</comment>
<gene>
    <name evidence="3" type="ORF">Fcan01_18984</name>
</gene>
<reference evidence="3 4" key="1">
    <citation type="submission" date="2015-12" db="EMBL/GenBank/DDBJ databases">
        <title>The genome of Folsomia candida.</title>
        <authorList>
            <person name="Faddeeva A."/>
            <person name="Derks M.F."/>
            <person name="Anvar Y."/>
            <person name="Smit S."/>
            <person name="Van Straalen N."/>
            <person name="Roelofs D."/>
        </authorList>
    </citation>
    <scope>NUCLEOTIDE SEQUENCE [LARGE SCALE GENOMIC DNA]</scope>
    <source>
        <strain evidence="3 4">VU population</strain>
        <tissue evidence="3">Whole body</tissue>
    </source>
</reference>
<feature type="transmembrane region" description="Helical" evidence="1">
    <location>
        <begin position="388"/>
        <end position="408"/>
    </location>
</feature>
<dbReference type="AlphaFoldDB" id="A0A226DPE1"/>
<sequence length="711" mass="81938">MANIILYYTTRTIATFIISSLLLNVPCKSAIPPSNNSIPSPLQKVINQFKNCTIVLVSPQSGNNSTLHNSTIGPNFHLYSDEISTPIIIIGNQYIAQVLKEISLFKKRDTSQFCLTLVYPVEYNLKGSNIEGESNFDFSRVTAKIQDFFRNLQYYWVKKSFMQYIILKASAPAQHFLDSIEKYFSVDLKFMEILVLFEDSNTSGSSTSMSFRYYNKYSVSQASPWIRVECSLKKCSCFEKVRSVMQEISRGNKYFWNMAAWGRFRGPPYGHSWTERFTQINEIVGHSSNFDLFQIASEKSVTFDEFLSYLLLQDVLDYYANLTDSSIPGYVARNGFHFLNALGKIPYDDSFTPWDVILVKKESFNFLSCYKVSRQSDTASVLSAPFDGVTWVLLTTLLTAVTFVFLIVTKLLQSYNWVSDLLTYFILGVLWENSILHNFEKRMVQKRLSVKLVFTVYIFLYGTILTNLYKTSFTMETIVPSKASSPWGNLTELLKSGGSLKPFKFFIGIETLLSSLDLKIFEERDYLFLYQWNQIIDSNLPLSSSNSVDWGVLRNVTPLLYKEPAYFVNNLSLCDHVAYLDSSENVAKLVPFLNDNYNQIVFLGGKGSFLVPFWYGWQTRHVRNGYVWNRLKKFISSGIYSYWTAWFERVKPKKLFHQWANWTGTNARVKKLVGVKSKVWVRIYLFIGGVVICWIAFGYEIFTAFSTSSHR</sequence>
<dbReference type="EMBL" id="LNIX01000016">
    <property type="protein sequence ID" value="OXA46096.1"/>
    <property type="molecule type" value="Genomic_DNA"/>
</dbReference>
<feature type="transmembrane region" description="Helical" evidence="1">
    <location>
        <begin position="415"/>
        <end position="436"/>
    </location>
</feature>
<keyword evidence="1" id="KW-1133">Transmembrane helix</keyword>
<proteinExistence type="predicted"/>
<feature type="signal peptide" evidence="2">
    <location>
        <begin position="1"/>
        <end position="30"/>
    </location>
</feature>
<keyword evidence="1" id="KW-0812">Transmembrane</keyword>
<evidence type="ECO:0000256" key="1">
    <source>
        <dbReference type="SAM" id="Phobius"/>
    </source>
</evidence>
<evidence type="ECO:0000313" key="3">
    <source>
        <dbReference type="EMBL" id="OXA46096.1"/>
    </source>
</evidence>
<feature type="chain" id="PRO_5012736826" evidence="2">
    <location>
        <begin position="31"/>
        <end position="711"/>
    </location>
</feature>
<feature type="transmembrane region" description="Helical" evidence="1">
    <location>
        <begin position="679"/>
        <end position="702"/>
    </location>
</feature>
<organism evidence="3 4">
    <name type="scientific">Folsomia candida</name>
    <name type="common">Springtail</name>
    <dbReference type="NCBI Taxonomy" id="158441"/>
    <lineage>
        <taxon>Eukaryota</taxon>
        <taxon>Metazoa</taxon>
        <taxon>Ecdysozoa</taxon>
        <taxon>Arthropoda</taxon>
        <taxon>Hexapoda</taxon>
        <taxon>Collembola</taxon>
        <taxon>Entomobryomorpha</taxon>
        <taxon>Isotomoidea</taxon>
        <taxon>Isotomidae</taxon>
        <taxon>Proisotominae</taxon>
        <taxon>Folsomia</taxon>
    </lineage>
</organism>
<keyword evidence="1" id="KW-0472">Membrane</keyword>
<accession>A0A226DPE1</accession>
<evidence type="ECO:0000313" key="4">
    <source>
        <dbReference type="Proteomes" id="UP000198287"/>
    </source>
</evidence>
<evidence type="ECO:0000256" key="2">
    <source>
        <dbReference type="SAM" id="SignalP"/>
    </source>
</evidence>
<feature type="transmembrane region" description="Helical" evidence="1">
    <location>
        <begin position="448"/>
        <end position="469"/>
    </location>
</feature>
<name>A0A226DPE1_FOLCA</name>
<keyword evidence="2" id="KW-0732">Signal</keyword>
<dbReference type="Proteomes" id="UP000198287">
    <property type="component" value="Unassembled WGS sequence"/>
</dbReference>
<keyword evidence="4" id="KW-1185">Reference proteome</keyword>
<protein>
    <submittedName>
        <fullName evidence="3">Membrane protein insertase YidC</fullName>
    </submittedName>
</protein>